<feature type="transmembrane region" description="Helical" evidence="3">
    <location>
        <begin position="21"/>
        <end position="42"/>
    </location>
</feature>
<dbReference type="PANTHER" id="PTHR46066">
    <property type="entry name" value="CHITINASE DOMAIN-CONTAINING PROTEIN 1 FAMILY MEMBER"/>
    <property type="match status" value="1"/>
</dbReference>
<dbReference type="Gene3D" id="3.20.20.80">
    <property type="entry name" value="Glycosidases"/>
    <property type="match status" value="1"/>
</dbReference>
<dbReference type="eggNOG" id="COG3858">
    <property type="taxonomic scope" value="Bacteria"/>
</dbReference>
<evidence type="ECO:0000256" key="3">
    <source>
        <dbReference type="SAM" id="Phobius"/>
    </source>
</evidence>
<dbReference type="GO" id="GO:0008061">
    <property type="term" value="F:chitin binding"/>
    <property type="evidence" value="ECO:0007669"/>
    <property type="project" value="InterPro"/>
</dbReference>
<keyword evidence="3" id="KW-1133">Transmembrane helix</keyword>
<reference evidence="5 6" key="1">
    <citation type="journal article" date="2004" name="Nucleic Acids Res.">
        <title>Genome sequence of Symbiobacterium thermophilum, an uncultivable bacterium that depends on microbial commensalism.</title>
        <authorList>
            <person name="Ueda K."/>
            <person name="Yamashita A."/>
            <person name="Ishikawa J."/>
            <person name="Shimada M."/>
            <person name="Watsuji T."/>
            <person name="Morimura K."/>
            <person name="Ikeda H."/>
            <person name="Hattori M."/>
            <person name="Beppu T."/>
        </authorList>
    </citation>
    <scope>NUCLEOTIDE SEQUENCE [LARGE SCALE GENOMIC DNA]</scope>
    <source>
        <strain evidence="6">T / IAM 14863</strain>
    </source>
</reference>
<dbReference type="RefSeq" id="WP_011194612.1">
    <property type="nucleotide sequence ID" value="NC_006177.1"/>
</dbReference>
<keyword evidence="3" id="KW-0472">Membrane</keyword>
<keyword evidence="3" id="KW-0812">Transmembrane</keyword>
<evidence type="ECO:0000256" key="1">
    <source>
        <dbReference type="ARBA" id="ARBA00022801"/>
    </source>
</evidence>
<dbReference type="SMART" id="SM00636">
    <property type="entry name" value="Glyco_18"/>
    <property type="match status" value="1"/>
</dbReference>
<dbReference type="GO" id="GO:0005975">
    <property type="term" value="P:carbohydrate metabolic process"/>
    <property type="evidence" value="ECO:0007669"/>
    <property type="project" value="InterPro"/>
</dbReference>
<name>Q67S80_SYMTH</name>
<dbReference type="PANTHER" id="PTHR46066:SF2">
    <property type="entry name" value="CHITINASE DOMAIN-CONTAINING PROTEIN 1"/>
    <property type="match status" value="1"/>
</dbReference>
<accession>Q67S80</accession>
<evidence type="ECO:0000313" key="6">
    <source>
        <dbReference type="Proteomes" id="UP000000417"/>
    </source>
</evidence>
<dbReference type="InterPro" id="IPR017853">
    <property type="entry name" value="GH"/>
</dbReference>
<dbReference type="InterPro" id="IPR011583">
    <property type="entry name" value="Chitinase_II/V-like_cat"/>
</dbReference>
<dbReference type="EMBL" id="AP006840">
    <property type="protein sequence ID" value="BAD39463.1"/>
    <property type="molecule type" value="Genomic_DNA"/>
</dbReference>
<dbReference type="Pfam" id="PF00704">
    <property type="entry name" value="Glyco_hydro_18"/>
    <property type="match status" value="1"/>
</dbReference>
<dbReference type="InterPro" id="IPR029070">
    <property type="entry name" value="Chitinase_insertion_sf"/>
</dbReference>
<proteinExistence type="predicted"/>
<dbReference type="InterPro" id="IPR001223">
    <property type="entry name" value="Glyco_hydro18_cat"/>
</dbReference>
<dbReference type="AlphaFoldDB" id="Q67S80"/>
<dbReference type="Gene3D" id="3.10.50.10">
    <property type="match status" value="1"/>
</dbReference>
<evidence type="ECO:0000259" key="4">
    <source>
        <dbReference type="PROSITE" id="PS51910"/>
    </source>
</evidence>
<dbReference type="STRING" id="292459.STH478"/>
<dbReference type="PROSITE" id="PS51910">
    <property type="entry name" value="GH18_2"/>
    <property type="match status" value="1"/>
</dbReference>
<evidence type="ECO:0000313" key="5">
    <source>
        <dbReference type="EMBL" id="BAD39463.1"/>
    </source>
</evidence>
<dbReference type="GO" id="GO:0016798">
    <property type="term" value="F:hydrolase activity, acting on glycosyl bonds"/>
    <property type="evidence" value="ECO:0007669"/>
    <property type="project" value="UniProtKB-KW"/>
</dbReference>
<keyword evidence="6" id="KW-1185">Reference proteome</keyword>
<feature type="domain" description="GH18" evidence="4">
    <location>
        <begin position="74"/>
        <end position="388"/>
    </location>
</feature>
<sequence>MSFPDPRQPIPAHPHRPRRRTGWAVLAALLVAAAAGAGGFLLGQYTAPHPPFDPLWLRAYLDRPLDTAPPGEGFWIAGYYVDYDSDSLESVRLNAHHLDQVIVFGYGFDAEGNAVGKDQTLIRGVTSHQKRVLLFGNFSDAGFDPDLAHRILTDPVVQERAMSSMLDEAGRLGVSGIQIDFENIPPEDREAYTQFLRRLKERLEPLGLTLSVAAAAKTSDTTSGWGGATDYAAIGKIVDHFYIMAYDQHWLGGEPGPVASLDWTERVIRYAIGVMPSQKILLGVPLYGYEWALEPELADTNAAYGPGRMQRRAAQFGAEVVWDPVHAENRAVFLTDEGQRVAWFPDERSLEAKLRLAYQYNLKGIAVWRVGLEPDDWWHRMGEFRLNPEK</sequence>
<organism evidence="5 6">
    <name type="scientific">Symbiobacterium thermophilum (strain DSM 24528 / JCM 14929 / IAM 14863 / T)</name>
    <dbReference type="NCBI Taxonomy" id="292459"/>
    <lineage>
        <taxon>Bacteria</taxon>
        <taxon>Bacillati</taxon>
        <taxon>Bacillota</taxon>
        <taxon>Clostridia</taxon>
        <taxon>Eubacteriales</taxon>
        <taxon>Symbiobacteriaceae</taxon>
        <taxon>Symbiobacterium</taxon>
    </lineage>
</organism>
<evidence type="ECO:0000256" key="2">
    <source>
        <dbReference type="ARBA" id="ARBA00023295"/>
    </source>
</evidence>
<dbReference type="KEGG" id="sth:STH478"/>
<gene>
    <name evidence="5" type="ordered locus">STH478</name>
</gene>
<keyword evidence="1 5" id="KW-0378">Hydrolase</keyword>
<keyword evidence="2" id="KW-0326">Glycosidase</keyword>
<protein>
    <submittedName>
        <fullName evidence="5">Spore peptidoglycan hydrolase</fullName>
    </submittedName>
</protein>
<dbReference type="InterPro" id="IPR041704">
    <property type="entry name" value="CFLE_GH18"/>
</dbReference>
<dbReference type="Proteomes" id="UP000000417">
    <property type="component" value="Chromosome"/>
</dbReference>
<dbReference type="HOGENOM" id="CLU_037415_1_0_9"/>
<dbReference type="CDD" id="cd02874">
    <property type="entry name" value="GH18_CFLE_spore_hydrolase"/>
    <property type="match status" value="1"/>
</dbReference>
<dbReference type="SUPFAM" id="SSF51445">
    <property type="entry name" value="(Trans)glycosidases"/>
    <property type="match status" value="1"/>
</dbReference>